<dbReference type="InterPro" id="IPR003594">
    <property type="entry name" value="HATPase_dom"/>
</dbReference>
<dbReference type="PANTHER" id="PTHR45339:SF1">
    <property type="entry name" value="HYBRID SIGNAL TRANSDUCTION HISTIDINE KINASE J"/>
    <property type="match status" value="1"/>
</dbReference>
<dbReference type="CDD" id="cd17546">
    <property type="entry name" value="REC_hyHK_CKI1_RcsC-like"/>
    <property type="match status" value="1"/>
</dbReference>
<evidence type="ECO:0000256" key="8">
    <source>
        <dbReference type="ARBA" id="ARBA00022777"/>
    </source>
</evidence>
<evidence type="ECO:0000256" key="12">
    <source>
        <dbReference type="PROSITE-ProRule" id="PRU00169"/>
    </source>
</evidence>
<dbReference type="SUPFAM" id="SSF55781">
    <property type="entry name" value="GAF domain-like"/>
    <property type="match status" value="1"/>
</dbReference>
<dbReference type="InterPro" id="IPR003018">
    <property type="entry name" value="GAF"/>
</dbReference>
<evidence type="ECO:0000256" key="7">
    <source>
        <dbReference type="ARBA" id="ARBA00022741"/>
    </source>
</evidence>
<dbReference type="SMART" id="SM00448">
    <property type="entry name" value="REC"/>
    <property type="match status" value="2"/>
</dbReference>
<evidence type="ECO:0000256" key="6">
    <source>
        <dbReference type="ARBA" id="ARBA00022679"/>
    </source>
</evidence>
<dbReference type="InterPro" id="IPR005467">
    <property type="entry name" value="His_kinase_dom"/>
</dbReference>
<feature type="modified residue" description="4-aspartylphosphate" evidence="12">
    <location>
        <position position="1163"/>
    </location>
</feature>
<evidence type="ECO:0000256" key="11">
    <source>
        <dbReference type="ARBA" id="ARBA00023136"/>
    </source>
</evidence>
<keyword evidence="13" id="KW-0175">Coiled coil</keyword>
<dbReference type="EMBL" id="JAAOIW010000002">
    <property type="protein sequence ID" value="NHN29746.1"/>
    <property type="molecule type" value="Genomic_DNA"/>
</dbReference>
<evidence type="ECO:0000256" key="14">
    <source>
        <dbReference type="SAM" id="Phobius"/>
    </source>
</evidence>
<evidence type="ECO:0000256" key="4">
    <source>
        <dbReference type="ARBA" id="ARBA00022475"/>
    </source>
</evidence>
<comment type="catalytic activity">
    <reaction evidence="1">
        <text>ATP + protein L-histidine = ADP + protein N-phospho-L-histidine.</text>
        <dbReference type="EC" id="2.7.13.3"/>
    </reaction>
</comment>
<dbReference type="InterPro" id="IPR001789">
    <property type="entry name" value="Sig_transdc_resp-reg_receiver"/>
</dbReference>
<evidence type="ECO:0000313" key="18">
    <source>
        <dbReference type="EMBL" id="NHN29746.1"/>
    </source>
</evidence>
<keyword evidence="9" id="KW-0067">ATP-binding</keyword>
<evidence type="ECO:0000256" key="10">
    <source>
        <dbReference type="ARBA" id="ARBA00023012"/>
    </source>
</evidence>
<keyword evidence="8" id="KW-0418">Kinase</keyword>
<proteinExistence type="predicted"/>
<evidence type="ECO:0000256" key="5">
    <source>
        <dbReference type="ARBA" id="ARBA00022553"/>
    </source>
</evidence>
<keyword evidence="5 12" id="KW-0597">Phosphoprotein</keyword>
<keyword evidence="11 14" id="KW-0472">Membrane</keyword>
<dbReference type="Pfam" id="PF02518">
    <property type="entry name" value="HATPase_c"/>
    <property type="match status" value="1"/>
</dbReference>
<dbReference type="Gene3D" id="3.40.50.2300">
    <property type="match status" value="3"/>
</dbReference>
<feature type="transmembrane region" description="Helical" evidence="14">
    <location>
        <begin position="186"/>
        <end position="209"/>
    </location>
</feature>
<dbReference type="PANTHER" id="PTHR45339">
    <property type="entry name" value="HYBRID SIGNAL TRANSDUCTION HISTIDINE KINASE J"/>
    <property type="match status" value="1"/>
</dbReference>
<dbReference type="PROSITE" id="PS50885">
    <property type="entry name" value="HAMP"/>
    <property type="match status" value="1"/>
</dbReference>
<comment type="caution">
    <text evidence="18">The sequence shown here is derived from an EMBL/GenBank/DDBJ whole genome shotgun (WGS) entry which is preliminary data.</text>
</comment>
<feature type="modified residue" description="4-aspartylphosphate" evidence="12">
    <location>
        <position position="1016"/>
    </location>
</feature>
<evidence type="ECO:0000259" key="16">
    <source>
        <dbReference type="PROSITE" id="PS50110"/>
    </source>
</evidence>
<organism evidence="18 19">
    <name type="scientific">Paenibacillus agricola</name>
    <dbReference type="NCBI Taxonomy" id="2716264"/>
    <lineage>
        <taxon>Bacteria</taxon>
        <taxon>Bacillati</taxon>
        <taxon>Bacillota</taxon>
        <taxon>Bacilli</taxon>
        <taxon>Bacillales</taxon>
        <taxon>Paenibacillaceae</taxon>
        <taxon>Paenibacillus</taxon>
    </lineage>
</organism>
<dbReference type="Proteomes" id="UP001165962">
    <property type="component" value="Unassembled WGS sequence"/>
</dbReference>
<evidence type="ECO:0000259" key="15">
    <source>
        <dbReference type="PROSITE" id="PS50109"/>
    </source>
</evidence>
<dbReference type="Gene3D" id="3.30.450.40">
    <property type="match status" value="1"/>
</dbReference>
<dbReference type="InterPro" id="IPR036890">
    <property type="entry name" value="HATPase_C_sf"/>
</dbReference>
<dbReference type="CDD" id="cd00082">
    <property type="entry name" value="HisKA"/>
    <property type="match status" value="1"/>
</dbReference>
<feature type="domain" description="Histidine kinase" evidence="15">
    <location>
        <begin position="547"/>
        <end position="769"/>
    </location>
</feature>
<comment type="subcellular location">
    <subcellularLocation>
        <location evidence="2">Cell membrane</location>
        <topology evidence="2">Multi-pass membrane protein</topology>
    </subcellularLocation>
</comment>
<dbReference type="InterPro" id="IPR036097">
    <property type="entry name" value="HisK_dim/P_sf"/>
</dbReference>
<dbReference type="SMART" id="SM00387">
    <property type="entry name" value="HATPase_c"/>
    <property type="match status" value="1"/>
</dbReference>
<dbReference type="SUPFAM" id="SSF47384">
    <property type="entry name" value="Homodimeric domain of signal transducing histidine kinase"/>
    <property type="match status" value="1"/>
</dbReference>
<keyword evidence="4" id="KW-1003">Cell membrane</keyword>
<reference evidence="18" key="1">
    <citation type="submission" date="2020-03" db="EMBL/GenBank/DDBJ databases">
        <title>Draft sequencing of Paenibacilllus sp. S3N08.</title>
        <authorList>
            <person name="Kim D.-U."/>
        </authorList>
    </citation>
    <scope>NUCLEOTIDE SEQUENCE</scope>
    <source>
        <strain evidence="18">S3N08</strain>
    </source>
</reference>
<dbReference type="InterPro" id="IPR004358">
    <property type="entry name" value="Sig_transdc_His_kin-like_C"/>
</dbReference>
<keyword evidence="6" id="KW-0808">Transferase</keyword>
<evidence type="ECO:0000256" key="13">
    <source>
        <dbReference type="SAM" id="Coils"/>
    </source>
</evidence>
<dbReference type="Gene3D" id="6.10.340.10">
    <property type="match status" value="1"/>
</dbReference>
<dbReference type="InterPro" id="IPR029016">
    <property type="entry name" value="GAF-like_dom_sf"/>
</dbReference>
<dbReference type="Pfam" id="PF00072">
    <property type="entry name" value="Response_reg"/>
    <property type="match status" value="2"/>
</dbReference>
<feature type="domain" description="Response regulatory" evidence="16">
    <location>
        <begin position="967"/>
        <end position="1083"/>
    </location>
</feature>
<accession>A0ABX0J2U6</accession>
<evidence type="ECO:0000256" key="9">
    <source>
        <dbReference type="ARBA" id="ARBA00022840"/>
    </source>
</evidence>
<dbReference type="EC" id="2.7.13.3" evidence="3"/>
<dbReference type="PROSITE" id="PS50110">
    <property type="entry name" value="RESPONSE_REGULATORY"/>
    <property type="match status" value="3"/>
</dbReference>
<keyword evidence="7" id="KW-0547">Nucleotide-binding</keyword>
<dbReference type="SMART" id="SM00388">
    <property type="entry name" value="HisKA"/>
    <property type="match status" value="1"/>
</dbReference>
<dbReference type="InterPro" id="IPR003660">
    <property type="entry name" value="HAMP_dom"/>
</dbReference>
<protein>
    <recommendedName>
        <fullName evidence="3">histidine kinase</fullName>
        <ecNumber evidence="3">2.7.13.3</ecNumber>
    </recommendedName>
</protein>
<dbReference type="InterPro" id="IPR003661">
    <property type="entry name" value="HisK_dim/P_dom"/>
</dbReference>
<keyword evidence="10" id="KW-0902">Two-component regulatory system</keyword>
<evidence type="ECO:0000256" key="2">
    <source>
        <dbReference type="ARBA" id="ARBA00004651"/>
    </source>
</evidence>
<dbReference type="InterPro" id="IPR024478">
    <property type="entry name" value="HlyB_4HB_MCP"/>
</dbReference>
<evidence type="ECO:0000256" key="1">
    <source>
        <dbReference type="ARBA" id="ARBA00000085"/>
    </source>
</evidence>
<name>A0ABX0J2U6_9BACL</name>
<dbReference type="SUPFAM" id="SSF55874">
    <property type="entry name" value="ATPase domain of HSP90 chaperone/DNA topoisomerase II/histidine kinase"/>
    <property type="match status" value="1"/>
</dbReference>
<feature type="modified residue" description="4-aspartylphosphate" evidence="12">
    <location>
        <position position="894"/>
    </location>
</feature>
<dbReference type="Gene3D" id="3.30.565.10">
    <property type="entry name" value="Histidine kinase-like ATPase, C-terminal domain"/>
    <property type="match status" value="1"/>
</dbReference>
<dbReference type="SMART" id="SM00065">
    <property type="entry name" value="GAF"/>
    <property type="match status" value="1"/>
</dbReference>
<feature type="domain" description="Response regulatory" evidence="16">
    <location>
        <begin position="845"/>
        <end position="958"/>
    </location>
</feature>
<dbReference type="SUPFAM" id="SSF52172">
    <property type="entry name" value="CheY-like"/>
    <property type="match status" value="3"/>
</dbReference>
<feature type="domain" description="Response regulatory" evidence="16">
    <location>
        <begin position="1113"/>
        <end position="1230"/>
    </location>
</feature>
<feature type="coiled-coil region" evidence="13">
    <location>
        <begin position="454"/>
        <end position="533"/>
    </location>
</feature>
<dbReference type="Pfam" id="PF13185">
    <property type="entry name" value="GAF_2"/>
    <property type="match status" value="1"/>
</dbReference>
<gene>
    <name evidence="18" type="ORF">G9U52_07845</name>
</gene>
<evidence type="ECO:0000313" key="19">
    <source>
        <dbReference type="Proteomes" id="UP001165962"/>
    </source>
</evidence>
<dbReference type="Pfam" id="PF12729">
    <property type="entry name" value="4HB_MCP_1"/>
    <property type="match status" value="1"/>
</dbReference>
<dbReference type="PRINTS" id="PR00344">
    <property type="entry name" value="BCTRLSENSOR"/>
</dbReference>
<dbReference type="CDD" id="cd16922">
    <property type="entry name" value="HATPase_EvgS-ArcB-TorS-like"/>
    <property type="match status" value="1"/>
</dbReference>
<dbReference type="Gene3D" id="1.10.287.130">
    <property type="match status" value="1"/>
</dbReference>
<sequence length="1232" mass="138871">MRIKTKLFLGFGTLMILMFALAGIGINRLTTIDHSINEIFNNRYTKVQISTVLRNDTAELAKYLANLLLNEDPESTNKIMESIRLSSAKVMKSMEQIHNEYKGSNEQPLAVDLLKKGNKFLEYKDQVLGLYLANNKNQAMDLRTAVGLTYEQEMLDSISATGQYQSDALMLAMEGTKAENRRTYTYTGMITILSLLLGVAIMFWIVLAVTRGLSMLSGIISNFGNEQARGSYRVSVKTTDEFGDIAHIFNAIAEDLEDTTTNERALSKVNADQAWLQMHIAEVSTQLQDTQRLEEATDKFIQALCRIIGAQSGAMYMVEQEGRQQVINLKATYARPEQNALEQLLPGQGLIGQCIRDGNPITLTDISNDYFKISAAFGTIPAASLAVRPIVYMDEVIAAYEIAAVKPLTDLELQLLDHLNEVTAITIHRIKGQLRVEELLRISQMLTDELQSQSMELLSQQEELQASNGKLEEQTTALLCSEKQLQQQQSDLEHTNNELRNKTMLLQEQIKETEEINREIEHAKDTLEKQARELAFASKYKSEFMANMSHELRTPLNSLLILSQLLKENKEGNLSERQVEYAETILSSGTDLLRLIDDVLDLAKVESGRMDLHYDNVRLCELKETMMKAFMPIARKKKVEFEFEIDPQTPETMYTDSLRLLQILKNLLSNAFKFTTKGSVKVQLAPVVHHPSMLAFSVTDTGIGIAKEKSRMIFEAFQQADGTTSRKYGGTGLGLSISTQLATLLGGHIELDSQEGVGSQFILYVPHHAIPGRETDSREVAAAAEQDALATKEDKAFEASILSMPLPAPDLDKPLLLIEQRQQEPVQEAPAIHDDRDSIREGNRVLLIVEDDISFVRILVDMARERGFKTIIGLDGVTGLRLAKQYKPDAILLDIQLPIVDGWSILVQLKNDTEIRHIPVHVISVVDEVQQGLAMGAIAYLQKPSAKDSLEEAFSQIEAFLEKGTKKLLIVSQDTAQRNYMVELIGYDDVHIVAADGSHEAWMHLQKESFDCMVIDMGPRDLKEFELLDQIKSDPSLRRLPIVIYSNQVWEQKEKLRLKKYGESIIIKDVRSPERLLDETSLFLHRVEENLPEEKRQILRKLHSKEEIFAGKRVLLVDDDIRNVFALSNLLEGYKMVVGFAETGKQALDLMKASPAYDIVLMDIMMPEMDGYEAMRMIRSQQQFDSLPIIALTAKAMKNDRDKCIEAGASDYINKPIQTEQLLSLIRVWLCQ</sequence>
<dbReference type="PROSITE" id="PS50109">
    <property type="entry name" value="HIS_KIN"/>
    <property type="match status" value="1"/>
</dbReference>
<dbReference type="InterPro" id="IPR011006">
    <property type="entry name" value="CheY-like_superfamily"/>
</dbReference>
<keyword evidence="14" id="KW-1133">Transmembrane helix</keyword>
<evidence type="ECO:0000256" key="3">
    <source>
        <dbReference type="ARBA" id="ARBA00012438"/>
    </source>
</evidence>
<evidence type="ECO:0000259" key="17">
    <source>
        <dbReference type="PROSITE" id="PS50885"/>
    </source>
</evidence>
<keyword evidence="14" id="KW-0812">Transmembrane</keyword>
<keyword evidence="19" id="KW-1185">Reference proteome</keyword>
<feature type="domain" description="HAMP" evidence="17">
    <location>
        <begin position="231"/>
        <end position="261"/>
    </location>
</feature>
<dbReference type="Pfam" id="PF00512">
    <property type="entry name" value="HisKA"/>
    <property type="match status" value="1"/>
</dbReference>